<protein>
    <submittedName>
        <fullName evidence="3">DUF4329 domain-containing protein</fullName>
    </submittedName>
</protein>
<dbReference type="InterPro" id="IPR025479">
    <property type="entry name" value="DUF4329"/>
</dbReference>
<dbReference type="EMBL" id="QTQV01000008">
    <property type="protein sequence ID" value="RQT15728.1"/>
    <property type="molecule type" value="Genomic_DNA"/>
</dbReference>
<name>A0A3N8PW18_9BURK</name>
<dbReference type="InterPro" id="IPR001826">
    <property type="entry name" value="RHS"/>
</dbReference>
<evidence type="ECO:0000313" key="4">
    <source>
        <dbReference type="Proteomes" id="UP000277921"/>
    </source>
</evidence>
<comment type="caution">
    <text evidence="3">The sequence shown here is derived from an EMBL/GenBank/DDBJ whole genome shotgun (WGS) entry which is preliminary data.</text>
</comment>
<proteinExistence type="predicted"/>
<dbReference type="Proteomes" id="UP000277921">
    <property type="component" value="Unassembled WGS sequence"/>
</dbReference>
<accession>A0A3N8PW18</accession>
<dbReference type="PANTHER" id="PTHR32305:SF15">
    <property type="entry name" value="PROTEIN RHSA-RELATED"/>
    <property type="match status" value="1"/>
</dbReference>
<dbReference type="Pfam" id="PF03527">
    <property type="entry name" value="RHS"/>
    <property type="match status" value="1"/>
</dbReference>
<evidence type="ECO:0000259" key="2">
    <source>
        <dbReference type="Pfam" id="PF14220"/>
    </source>
</evidence>
<dbReference type="NCBIfam" id="TIGR03696">
    <property type="entry name" value="Rhs_assc_core"/>
    <property type="match status" value="1"/>
</dbReference>
<feature type="domain" description="RHS protein conserved region" evidence="1">
    <location>
        <begin position="44"/>
        <end position="75"/>
    </location>
</feature>
<dbReference type="Pfam" id="PF14220">
    <property type="entry name" value="DUF4329"/>
    <property type="match status" value="1"/>
</dbReference>
<feature type="domain" description="DUF4329" evidence="2">
    <location>
        <begin position="162"/>
        <end position="290"/>
    </location>
</feature>
<organism evidence="3 4">
    <name type="scientific">Burkholderia contaminans</name>
    <dbReference type="NCBI Taxonomy" id="488447"/>
    <lineage>
        <taxon>Bacteria</taxon>
        <taxon>Pseudomonadati</taxon>
        <taxon>Pseudomonadota</taxon>
        <taxon>Betaproteobacteria</taxon>
        <taxon>Burkholderiales</taxon>
        <taxon>Burkholderiaceae</taxon>
        <taxon>Burkholderia</taxon>
        <taxon>Burkholderia cepacia complex</taxon>
    </lineage>
</organism>
<gene>
    <name evidence="3" type="ORF">DF051_15320</name>
</gene>
<evidence type="ECO:0000313" key="3">
    <source>
        <dbReference type="EMBL" id="RQT15728.1"/>
    </source>
</evidence>
<dbReference type="InterPro" id="IPR050708">
    <property type="entry name" value="T6SS_VgrG/RHS"/>
</dbReference>
<reference evidence="3 4" key="1">
    <citation type="submission" date="2018-08" db="EMBL/GenBank/DDBJ databases">
        <title>Comparative analysis of Burkholderia isolates from Puerto Rico.</title>
        <authorList>
            <person name="Hall C."/>
            <person name="Sahl J."/>
            <person name="Wagner D."/>
        </authorList>
    </citation>
    <scope>NUCLEOTIDE SEQUENCE [LARGE SCALE GENOMIC DNA]</scope>
    <source>
        <strain evidence="3 4">Bp9025</strain>
    </source>
</reference>
<dbReference type="AlphaFoldDB" id="A0A3N8PW18"/>
<sequence>MVQATHAGWIPLHERPDYDEHYDIDRDPLWSRTNRPVAFGRIGYYQCDQIGTPQEVTDEQGEIAWSARYRAWGEAKEVISEAARKAGVRNPIRFQGQYFDHETGLHYNRYRYYDPQSGRFVSKDPIGLAGGLNPWQYANNPIHWTDPVGLARTPHSGGCADTAARSALNSVMGKSVRMNKEFGGLIYQKAGRYFATIPVPGTGRTFVPALALPQVPKGATIVGDYHTHGDYSVQNMSGEIVRTSNPARDDFDSDNFSVKDNLLTLAATAKNKCHRSYLGTPRGKIKVFTVAGGSREL</sequence>
<dbReference type="Gene3D" id="2.180.10.10">
    <property type="entry name" value="RHS repeat-associated core"/>
    <property type="match status" value="1"/>
</dbReference>
<dbReference type="PANTHER" id="PTHR32305">
    <property type="match status" value="1"/>
</dbReference>
<dbReference type="InterPro" id="IPR022385">
    <property type="entry name" value="Rhs_assc_core"/>
</dbReference>
<evidence type="ECO:0000259" key="1">
    <source>
        <dbReference type="Pfam" id="PF03527"/>
    </source>
</evidence>